<dbReference type="EMBL" id="UYSG01001095">
    <property type="protein sequence ID" value="VDL34565.1"/>
    <property type="molecule type" value="Genomic_DNA"/>
</dbReference>
<feature type="compositionally biased region" description="Basic and acidic residues" evidence="1">
    <location>
        <begin position="392"/>
        <end position="401"/>
    </location>
</feature>
<feature type="compositionally biased region" description="Polar residues" evidence="1">
    <location>
        <begin position="122"/>
        <end position="131"/>
    </location>
</feature>
<dbReference type="WBParaSite" id="HDID_0000353301-mRNA-1">
    <property type="protein sequence ID" value="HDID_0000353301-mRNA-1"/>
    <property type="gene ID" value="HDID_0000353301"/>
</dbReference>
<feature type="compositionally biased region" description="Polar residues" evidence="1">
    <location>
        <begin position="96"/>
        <end position="107"/>
    </location>
</feature>
<dbReference type="AlphaFoldDB" id="A0A0R3SFC4"/>
<feature type="region of interest" description="Disordered" evidence="1">
    <location>
        <begin position="392"/>
        <end position="421"/>
    </location>
</feature>
<feature type="compositionally biased region" description="Basic and acidic residues" evidence="1">
    <location>
        <begin position="237"/>
        <end position="253"/>
    </location>
</feature>
<accession>A0A0R3SFC4</accession>
<dbReference type="OrthoDB" id="6241969at2759"/>
<feature type="region of interest" description="Disordered" evidence="1">
    <location>
        <begin position="92"/>
        <end position="204"/>
    </location>
</feature>
<name>A0A0R3SFC4_HYMDI</name>
<organism evidence="4">
    <name type="scientific">Hymenolepis diminuta</name>
    <name type="common">Rat tapeworm</name>
    <dbReference type="NCBI Taxonomy" id="6216"/>
    <lineage>
        <taxon>Eukaryota</taxon>
        <taxon>Metazoa</taxon>
        <taxon>Spiralia</taxon>
        <taxon>Lophotrochozoa</taxon>
        <taxon>Platyhelminthes</taxon>
        <taxon>Cestoda</taxon>
        <taxon>Eucestoda</taxon>
        <taxon>Cyclophyllidea</taxon>
        <taxon>Hymenolepididae</taxon>
        <taxon>Hymenolepis</taxon>
    </lineage>
</organism>
<feature type="compositionally biased region" description="Pro residues" evidence="1">
    <location>
        <begin position="187"/>
        <end position="199"/>
    </location>
</feature>
<proteinExistence type="predicted"/>
<reference evidence="2 3" key="2">
    <citation type="submission" date="2018-11" db="EMBL/GenBank/DDBJ databases">
        <authorList>
            <consortium name="Pathogen Informatics"/>
        </authorList>
    </citation>
    <scope>NUCLEOTIDE SEQUENCE [LARGE SCALE GENOMIC DNA]</scope>
</reference>
<evidence type="ECO:0000313" key="2">
    <source>
        <dbReference type="EMBL" id="VDL34565.1"/>
    </source>
</evidence>
<evidence type="ECO:0000256" key="1">
    <source>
        <dbReference type="SAM" id="MobiDB-lite"/>
    </source>
</evidence>
<reference evidence="4" key="1">
    <citation type="submission" date="2017-02" db="UniProtKB">
        <authorList>
            <consortium name="WormBaseParasite"/>
        </authorList>
    </citation>
    <scope>IDENTIFICATION</scope>
</reference>
<dbReference type="Proteomes" id="UP000274504">
    <property type="component" value="Unassembled WGS sequence"/>
</dbReference>
<gene>
    <name evidence="2" type="ORF">HDID_LOCUS3531</name>
</gene>
<evidence type="ECO:0000313" key="4">
    <source>
        <dbReference type="WBParaSite" id="HDID_0000353301-mRNA-1"/>
    </source>
</evidence>
<evidence type="ECO:0000313" key="3">
    <source>
        <dbReference type="Proteomes" id="UP000274504"/>
    </source>
</evidence>
<protein>
    <submittedName>
        <fullName evidence="4">Similar to</fullName>
    </submittedName>
</protein>
<sequence length="421" mass="47206">MEPFVYDDYSDFDTEELDLEPPRRRLNTRFSPRRSLRSVSPFEVNVDEDAMEKIRNRARQATSDFLDSCDAIRQKAKAKDEDALRKFDAAIKIPMSTPQKDSNSSVRRGSLGLPPIMPRANQEGSIVSDTVITDELPARRSSLKGHPFNITPKEGSASPESEKDLSGMPPRVPRQGSILRDSHRSPHLPPMAPAPPVPPNVSTTPIVMNEISALEAFARDTRAPSIGSGASTPRTSFELRRPGSRLSKHDDETDIRERISARRKMRDVETRLDKILDYELPYASSFKEMRNTLRDINDKMAKHRMLMDRYSGIQMDEPSEPVAERVAAKVDELIPRVPALSGVQNPFKPRNDEITSSFDPRLIPGYSTGLCVTPNEGTQELRGRIRNLLCRTRESSRKDATNPHLRPLSASTGRRTAAVAD</sequence>
<feature type="region of interest" description="Disordered" evidence="1">
    <location>
        <begin position="220"/>
        <end position="253"/>
    </location>
</feature>